<protein>
    <submittedName>
        <fullName evidence="6">LysR family transcriptional regulator</fullName>
    </submittedName>
</protein>
<keyword evidence="4" id="KW-0804">Transcription</keyword>
<evidence type="ECO:0000256" key="2">
    <source>
        <dbReference type="ARBA" id="ARBA00023015"/>
    </source>
</evidence>
<evidence type="ECO:0000313" key="7">
    <source>
        <dbReference type="Proteomes" id="UP000640333"/>
    </source>
</evidence>
<dbReference type="Gene3D" id="3.40.190.10">
    <property type="entry name" value="Periplasmic binding protein-like II"/>
    <property type="match status" value="2"/>
</dbReference>
<comment type="similarity">
    <text evidence="1">Belongs to the LysR transcriptional regulatory family.</text>
</comment>
<keyword evidence="2" id="KW-0805">Transcription regulation</keyword>
<keyword evidence="3" id="KW-0238">DNA-binding</keyword>
<dbReference type="PANTHER" id="PTHR30126:SF40">
    <property type="entry name" value="HTH-TYPE TRANSCRIPTIONAL REGULATOR GLTR"/>
    <property type="match status" value="1"/>
</dbReference>
<comment type="caution">
    <text evidence="6">The sequence shown here is derived from an EMBL/GenBank/DDBJ whole genome shotgun (WGS) entry which is preliminary data.</text>
</comment>
<dbReference type="PROSITE" id="PS50931">
    <property type="entry name" value="HTH_LYSR"/>
    <property type="match status" value="1"/>
</dbReference>
<dbReference type="Pfam" id="PF00126">
    <property type="entry name" value="HTH_1"/>
    <property type="match status" value="1"/>
</dbReference>
<dbReference type="RefSeq" id="WP_193952451.1">
    <property type="nucleotide sequence ID" value="NZ_JADEYS010000005.1"/>
</dbReference>
<dbReference type="InterPro" id="IPR036390">
    <property type="entry name" value="WH_DNA-bd_sf"/>
</dbReference>
<evidence type="ECO:0000313" key="6">
    <source>
        <dbReference type="EMBL" id="MBE9396895.1"/>
    </source>
</evidence>
<accession>A0A8J7F860</accession>
<evidence type="ECO:0000256" key="3">
    <source>
        <dbReference type="ARBA" id="ARBA00023125"/>
    </source>
</evidence>
<reference evidence="6" key="1">
    <citation type="submission" date="2020-10" db="EMBL/GenBank/DDBJ databases">
        <title>Bacterium isolated from coastal waters sediment.</title>
        <authorList>
            <person name="Chen R.-J."/>
            <person name="Lu D.-C."/>
            <person name="Zhu K.-L."/>
            <person name="Du Z.-J."/>
        </authorList>
    </citation>
    <scope>NUCLEOTIDE SEQUENCE</scope>
    <source>
        <strain evidence="6">N1Y112</strain>
    </source>
</reference>
<dbReference type="SUPFAM" id="SSF53850">
    <property type="entry name" value="Periplasmic binding protein-like II"/>
    <property type="match status" value="1"/>
</dbReference>
<organism evidence="6 7">
    <name type="scientific">Pontibacterium sinense</name>
    <dbReference type="NCBI Taxonomy" id="2781979"/>
    <lineage>
        <taxon>Bacteria</taxon>
        <taxon>Pseudomonadati</taxon>
        <taxon>Pseudomonadota</taxon>
        <taxon>Gammaproteobacteria</taxon>
        <taxon>Oceanospirillales</taxon>
        <taxon>Oceanospirillaceae</taxon>
        <taxon>Pontibacterium</taxon>
    </lineage>
</organism>
<dbReference type="GO" id="GO:0003700">
    <property type="term" value="F:DNA-binding transcription factor activity"/>
    <property type="evidence" value="ECO:0007669"/>
    <property type="project" value="InterPro"/>
</dbReference>
<dbReference type="Pfam" id="PF03466">
    <property type="entry name" value="LysR_substrate"/>
    <property type="match status" value="1"/>
</dbReference>
<dbReference type="SUPFAM" id="SSF46785">
    <property type="entry name" value="Winged helix' DNA-binding domain"/>
    <property type="match status" value="1"/>
</dbReference>
<dbReference type="Gene3D" id="1.10.10.10">
    <property type="entry name" value="Winged helix-like DNA-binding domain superfamily/Winged helix DNA-binding domain"/>
    <property type="match status" value="1"/>
</dbReference>
<dbReference type="InterPro" id="IPR000847">
    <property type="entry name" value="LysR_HTH_N"/>
</dbReference>
<gene>
    <name evidence="6" type="ORF">IOQ59_06410</name>
</gene>
<dbReference type="EMBL" id="JADEYS010000005">
    <property type="protein sequence ID" value="MBE9396895.1"/>
    <property type="molecule type" value="Genomic_DNA"/>
</dbReference>
<dbReference type="GO" id="GO:0000976">
    <property type="term" value="F:transcription cis-regulatory region binding"/>
    <property type="evidence" value="ECO:0007669"/>
    <property type="project" value="TreeGrafter"/>
</dbReference>
<dbReference type="InterPro" id="IPR036388">
    <property type="entry name" value="WH-like_DNA-bd_sf"/>
</dbReference>
<dbReference type="InterPro" id="IPR005119">
    <property type="entry name" value="LysR_subst-bd"/>
</dbReference>
<dbReference type="PANTHER" id="PTHR30126">
    <property type="entry name" value="HTH-TYPE TRANSCRIPTIONAL REGULATOR"/>
    <property type="match status" value="1"/>
</dbReference>
<evidence type="ECO:0000256" key="1">
    <source>
        <dbReference type="ARBA" id="ARBA00009437"/>
    </source>
</evidence>
<evidence type="ECO:0000256" key="4">
    <source>
        <dbReference type="ARBA" id="ARBA00023163"/>
    </source>
</evidence>
<feature type="domain" description="HTH lysR-type" evidence="5">
    <location>
        <begin position="1"/>
        <end position="58"/>
    </location>
</feature>
<proteinExistence type="inferred from homology"/>
<evidence type="ECO:0000259" key="5">
    <source>
        <dbReference type="PROSITE" id="PS50931"/>
    </source>
</evidence>
<keyword evidence="7" id="KW-1185">Reference proteome</keyword>
<dbReference type="AlphaFoldDB" id="A0A8J7F860"/>
<name>A0A8J7F860_9GAMM</name>
<dbReference type="Proteomes" id="UP000640333">
    <property type="component" value="Unassembled WGS sequence"/>
</dbReference>
<sequence length="285" mass="31354">MELLALRTLKAVVEEGGIKAASLKLHTVQSNITTRIQRLEEELDAALFIRRGRKLELTQSGEILYNYANQMLQLERQATAAVHLAADNYELHIGSPEPFAAVHLPAALQALRRDYSNIIPKVYSATSAELITAVLDHQLDCAFVGGQVEHGELNVIPAVQEEMVVVTSKEQAGEPTLIIRGDGCAYRERALAWQRKTGRSNEETMVMSTVDGLLGCVAAGLGYTVISREMVTQNRYEHSLQLESLNATEAAMNIMLIHRKDALPIEAINILAGLFKQPDQPRSAS</sequence>